<sequence length="253" mass="27878">MDSQRAAAVNLRLHFLLTIRHVALALRTAFSFTRQGSRNGANETFYRSFLLLFCSHQSTAMKKFFFFVLPALLAVHSSFSQKATNKKTDWGFVLGLNGSNLRSSGDRYSSWKTGLVSGFFVDIKAAENISVQPQFLYSSMGGKNSNDDASSVRLNYFSLPVLVKYKLTKGFAVFAGPQLDVMIQAKSKTSSGFTKVTDAYKEDSYNLTGGVAFQPLRCLGFSLRYIYGLNNVSAVSSANMKNQGIQLTAAVKL</sequence>
<evidence type="ECO:0000313" key="3">
    <source>
        <dbReference type="Proteomes" id="UP000321204"/>
    </source>
</evidence>
<name>A0A5B8UNZ5_9BACT</name>
<gene>
    <name evidence="2" type="ORF">FSB75_21415</name>
</gene>
<dbReference type="Pfam" id="PF13568">
    <property type="entry name" value="OMP_b-brl_2"/>
    <property type="match status" value="1"/>
</dbReference>
<evidence type="ECO:0000313" key="2">
    <source>
        <dbReference type="EMBL" id="QEC58354.1"/>
    </source>
</evidence>
<organism evidence="2 3">
    <name type="scientific">Flavisolibacter ginsenosidimutans</name>
    <dbReference type="NCBI Taxonomy" id="661481"/>
    <lineage>
        <taxon>Bacteria</taxon>
        <taxon>Pseudomonadati</taxon>
        <taxon>Bacteroidota</taxon>
        <taxon>Chitinophagia</taxon>
        <taxon>Chitinophagales</taxon>
        <taxon>Chitinophagaceae</taxon>
        <taxon>Flavisolibacter</taxon>
    </lineage>
</organism>
<dbReference type="OrthoDB" id="947434at2"/>
<evidence type="ECO:0000259" key="1">
    <source>
        <dbReference type="Pfam" id="PF13568"/>
    </source>
</evidence>
<protein>
    <submittedName>
        <fullName evidence="2">PorT family protein</fullName>
    </submittedName>
</protein>
<proteinExistence type="predicted"/>
<accession>A0A5B8UNZ5</accession>
<dbReference type="EMBL" id="CP042433">
    <property type="protein sequence ID" value="QEC58354.1"/>
    <property type="molecule type" value="Genomic_DNA"/>
</dbReference>
<dbReference type="Proteomes" id="UP000321204">
    <property type="component" value="Chromosome"/>
</dbReference>
<feature type="domain" description="Outer membrane protein beta-barrel" evidence="1">
    <location>
        <begin position="79"/>
        <end position="232"/>
    </location>
</feature>
<dbReference type="AlphaFoldDB" id="A0A5B8UNZ5"/>
<dbReference type="KEGG" id="fgg:FSB75_21415"/>
<reference evidence="2 3" key="1">
    <citation type="journal article" date="2015" name="Int. J. Syst. Evol. Microbiol.">
        <title>Flavisolibacter ginsenosidimutans sp. nov., with ginsenoside-converting activity isolated from soil used for cultivating ginseng.</title>
        <authorList>
            <person name="Zhao Y."/>
            <person name="Liu Q."/>
            <person name="Kang M.S."/>
            <person name="Jin F."/>
            <person name="Yu H."/>
            <person name="Im W.T."/>
        </authorList>
    </citation>
    <scope>NUCLEOTIDE SEQUENCE [LARGE SCALE GENOMIC DNA]</scope>
    <source>
        <strain evidence="2 3">Gsoil 636</strain>
    </source>
</reference>
<dbReference type="InterPro" id="IPR025665">
    <property type="entry name" value="Beta-barrel_OMP_2"/>
</dbReference>
<keyword evidence="3" id="KW-1185">Reference proteome</keyword>